<dbReference type="STRING" id="332977.SAMN05421740_11197"/>
<proteinExistence type="predicted"/>
<name>A0A1H7TIW3_9SPHI</name>
<accession>A0A1H7TIW3</accession>
<dbReference type="Pfam" id="PF00041">
    <property type="entry name" value="fn3"/>
    <property type="match status" value="1"/>
</dbReference>
<gene>
    <name evidence="3" type="ORF">SAMN05421740_11197</name>
</gene>
<dbReference type="InterPro" id="IPR012334">
    <property type="entry name" value="Pectin_lyas_fold"/>
</dbReference>
<dbReference type="InterPro" id="IPR003961">
    <property type="entry name" value="FN3_dom"/>
</dbReference>
<dbReference type="InterPro" id="IPR059226">
    <property type="entry name" value="Choice_anch_Q_dom"/>
</dbReference>
<dbReference type="SMART" id="SM00060">
    <property type="entry name" value="FN3"/>
    <property type="match status" value="1"/>
</dbReference>
<reference evidence="4" key="1">
    <citation type="submission" date="2016-10" db="EMBL/GenBank/DDBJ databases">
        <authorList>
            <person name="Varghese N."/>
            <person name="Submissions S."/>
        </authorList>
    </citation>
    <scope>NUCLEOTIDE SEQUENCE [LARGE SCALE GENOMIC DNA]</scope>
    <source>
        <strain evidence="4">Jip14</strain>
    </source>
</reference>
<dbReference type="Gene3D" id="2.160.20.10">
    <property type="entry name" value="Single-stranded right-handed beta-helix, Pectin lyase-like"/>
    <property type="match status" value="2"/>
</dbReference>
<evidence type="ECO:0000313" key="4">
    <source>
        <dbReference type="Proteomes" id="UP000198916"/>
    </source>
</evidence>
<keyword evidence="4" id="KW-1185">Reference proteome</keyword>
<dbReference type="EMBL" id="FNZR01000011">
    <property type="protein sequence ID" value="SEL84760.1"/>
    <property type="molecule type" value="Genomic_DNA"/>
</dbReference>
<protein>
    <submittedName>
        <fullName evidence="3">Gliding motility-associated C-terminal domain-containing protein</fullName>
    </submittedName>
</protein>
<dbReference type="InterPro" id="IPR011050">
    <property type="entry name" value="Pectin_lyase_fold/virulence"/>
</dbReference>
<evidence type="ECO:0000259" key="2">
    <source>
        <dbReference type="PROSITE" id="PS50853"/>
    </source>
</evidence>
<evidence type="ECO:0000256" key="1">
    <source>
        <dbReference type="SAM" id="MobiDB-lite"/>
    </source>
</evidence>
<dbReference type="Pfam" id="PF18676">
    <property type="entry name" value="MBG_2"/>
    <property type="match status" value="1"/>
</dbReference>
<dbReference type="OrthoDB" id="714414at2"/>
<dbReference type="Gene3D" id="3.30.160.710">
    <property type="match status" value="1"/>
</dbReference>
<dbReference type="PANTHER" id="PTHR11319">
    <property type="entry name" value="G PROTEIN-COUPLED RECEPTOR-RELATED"/>
    <property type="match status" value="1"/>
</dbReference>
<dbReference type="RefSeq" id="WP_090608687.1">
    <property type="nucleotide sequence ID" value="NZ_FNZR01000011.1"/>
</dbReference>
<evidence type="ECO:0000313" key="3">
    <source>
        <dbReference type="EMBL" id="SEL84760.1"/>
    </source>
</evidence>
<dbReference type="InterPro" id="IPR013783">
    <property type="entry name" value="Ig-like_fold"/>
</dbReference>
<dbReference type="SUPFAM" id="SSF51126">
    <property type="entry name" value="Pectin lyase-like"/>
    <property type="match status" value="2"/>
</dbReference>
<dbReference type="PANTHER" id="PTHR11319:SF35">
    <property type="entry name" value="OUTER MEMBRANE PROTEIN PMPC-RELATED"/>
    <property type="match status" value="1"/>
</dbReference>
<feature type="domain" description="Fibronectin type-III" evidence="2">
    <location>
        <begin position="1189"/>
        <end position="1284"/>
    </location>
</feature>
<dbReference type="Gene3D" id="2.60.40.10">
    <property type="entry name" value="Immunoglobulins"/>
    <property type="match status" value="1"/>
</dbReference>
<dbReference type="PROSITE" id="PS50853">
    <property type="entry name" value="FN3"/>
    <property type="match status" value="1"/>
</dbReference>
<dbReference type="InterPro" id="IPR041286">
    <property type="entry name" value="MBG_2"/>
</dbReference>
<dbReference type="Pfam" id="PF13585">
    <property type="entry name" value="CHU_C"/>
    <property type="match status" value="1"/>
</dbReference>
<dbReference type="CDD" id="cd00063">
    <property type="entry name" value="FN3"/>
    <property type="match status" value="1"/>
</dbReference>
<dbReference type="Proteomes" id="UP000198916">
    <property type="component" value="Unassembled WGS sequence"/>
</dbReference>
<sequence length="1643" mass="172124">MKHRYLITCFLLFGILNAGATMLVPPAIRYIKTMENGGGTGADGLTWATANSDLQAMIDELEALGGGEIWVAEGTYIAPGAMFEAGGFVMKNNVAIYGGFTGTEASFDERDWKNNETILSGNGEKIVINNSFSEEAPLLATAILDGFIITKGYSEYPVYHGGGIYNSHASPTLNNLIIKDNAAFSNGGGIANYSGSSPVLTAVVVSGNTAYFGGGIMCDDSSPQLINVVISGNDAESFGGGLYLVNSSPTFINVTIAGNAAPYMTGGGGLYTDGSSLPKIFNSLIWGNSDDWLHYTPQVDAVSSDNLIERLPGHNQINGEEYMGDGASLFVDYQPAAAYTPVLGGDYRLKASSPAIDLGNNEHYPGALETAVDAAGNPRVYQLAEGGIIDLGAYESMEERVEEPTVATVYYVKPGGTGDGSDWGNASGDLQAMIDAARVGNQVWVAAGTYRAPGTGDEGGFTLKNDVAVYGGFVGDENSLDERDWRTNVTILSGGNESPVVNNDYYVSDPLTVTAILDGFTLTEGNNTGSWGGGGIHNSYASPTLTNLLISGNAADAMGGGIANHFSSSPTLTNVVISGNEAALGGGMYNNDNSSPTLTNVVISGNVAIVEGGGLANDMGSIPVLTNVTISGNIADNRGIGGIINFGSSSIELYNSIVWGNGSNNFRGTISGASSHNLIEGLNGHNTINGTRFTGRVADLFVNPVAATVGGAVAGGDYRLHGCALVIEAGDNTKYPGGLEGLSTAVDLAGNARLQHSAIDLGAYEFQDIPSPRMIYPEGKNYRADDELVFTVRFFKPITVTGTSYITLTIGDDERQALYAGTAEDGQDVLFSYVIQDEDVDSDGLVDDGMISIADGNISYQDGGDAVQLAYCGELATDIVVNRTGPVLTHVSIASDNEIPAWAKVGDKVTITFMANKPIERPAVSVGGNTADVEAVGSDGLQWEAAYVFQVADPEGTIGFTISGIVDLLGDEAPDVTGTTDESSVQFDKTPPGVTGVSDGGIYRTDVTPLFEENTTATLNGEPYERGEAIVAEGDHTLLVVDAAGNETAVTFSIDKTRPVVLGVQDGGSYNADVMISFNEGVATLNDEPYHWGDAISDEGEYRLVVTDVAGNEETIRFVIDKTAPVVTEVEDGEIYDSAVTPVFNEGEAKLNGIPYASGTQITVGGAYDLIVTDAAGNETSLSFTIGGLPGIPAGLSAIAGDKRVDLSWEAPAEGFPSVTDYIIEYSDDDGQTWTRVDHAASAATNAVVIDLFNDRTYTFRVAAINAMGTGSFSGILGGVTPRGANSGPAGRWPQAISFRELADVTYGDGPVELWAAISSGLPVTYTVTTVDGRPTAIASIENGNMLHIHGAGEVAVTASQVGNLEYVAAVPVTRTLRIGKAPLRVSIADATRSYGMDNPVFEILCSGFVNMDDVTALASVPVATTEATAESNVGDYAIYVGGGESPNYTFAYRDGTLRIAKASQAITLEAPSEANRDAGSIQLEAPASSGLPVTLSVDDTQVATIEGSILHIHRLGTVRVTATQAGDGNYEAAQAVTVTVRVVDPTASFPVRVHQAVSPNGDGINEFLMIEGIRDYPENRVTVFNRNGTIVYEAEGYDNDRVAFRGIGAGQQRVPVGTYFYVVEVRVDGRVEYHKGYLVVRY</sequence>
<dbReference type="NCBIfam" id="NF041518">
    <property type="entry name" value="choice_anch_Q"/>
    <property type="match status" value="1"/>
</dbReference>
<organism evidence="3 4">
    <name type="scientific">Parapedobacter koreensis</name>
    <dbReference type="NCBI Taxonomy" id="332977"/>
    <lineage>
        <taxon>Bacteria</taxon>
        <taxon>Pseudomonadati</taxon>
        <taxon>Bacteroidota</taxon>
        <taxon>Sphingobacteriia</taxon>
        <taxon>Sphingobacteriales</taxon>
        <taxon>Sphingobacteriaceae</taxon>
        <taxon>Parapedobacter</taxon>
    </lineage>
</organism>
<dbReference type="InterPro" id="IPR036116">
    <property type="entry name" value="FN3_sf"/>
</dbReference>
<dbReference type="SUPFAM" id="SSF49265">
    <property type="entry name" value="Fibronectin type III"/>
    <property type="match status" value="1"/>
</dbReference>
<feature type="region of interest" description="Disordered" evidence="1">
    <location>
        <begin position="976"/>
        <end position="999"/>
    </location>
</feature>
<feature type="compositionally biased region" description="Polar residues" evidence="1">
    <location>
        <begin position="977"/>
        <end position="987"/>
    </location>
</feature>